<accession>A0ABZ2ZTM4</accession>
<evidence type="ECO:0000313" key="3">
    <source>
        <dbReference type="Proteomes" id="UP001448858"/>
    </source>
</evidence>
<dbReference type="EMBL" id="CP151657">
    <property type="protein sequence ID" value="WZP15521.1"/>
    <property type="molecule type" value="Genomic_DNA"/>
</dbReference>
<feature type="compositionally biased region" description="Polar residues" evidence="1">
    <location>
        <begin position="54"/>
        <end position="70"/>
    </location>
</feature>
<name>A0ABZ2ZTM4_9MICC</name>
<keyword evidence="3" id="KW-1185">Reference proteome</keyword>
<evidence type="ECO:0000256" key="1">
    <source>
        <dbReference type="SAM" id="MobiDB-lite"/>
    </source>
</evidence>
<feature type="region of interest" description="Disordered" evidence="1">
    <location>
        <begin position="1"/>
        <end position="77"/>
    </location>
</feature>
<evidence type="ECO:0008006" key="4">
    <source>
        <dbReference type="Google" id="ProtNLM"/>
    </source>
</evidence>
<protein>
    <recommendedName>
        <fullName evidence="4">Multidrug transporter</fullName>
    </recommendedName>
</protein>
<gene>
    <name evidence="2" type="ORF">AAE021_15405</name>
</gene>
<dbReference type="Proteomes" id="UP001448858">
    <property type="component" value="Chromosome"/>
</dbReference>
<sequence>MTDTKGRGTGKDPAEAADNPAEALAKDAADFVPDGTGGLNETDDQVEVHASISEGMNSENKTSGTTSTASPADGRKP</sequence>
<reference evidence="2 3" key="1">
    <citation type="submission" date="2024-04" db="EMBL/GenBank/DDBJ databases">
        <title>Arthrobacter sp. from Plains bison fecal sample.</title>
        <authorList>
            <person name="Ruzzini A."/>
        </authorList>
    </citation>
    <scope>NUCLEOTIDE SEQUENCE [LARGE SCALE GENOMIC DNA]</scope>
    <source>
        <strain evidence="2 3">EINP1</strain>
    </source>
</reference>
<proteinExistence type="predicted"/>
<feature type="compositionally biased region" description="Basic and acidic residues" evidence="1">
    <location>
        <begin position="1"/>
        <end position="14"/>
    </location>
</feature>
<dbReference type="RefSeq" id="WP_342023179.1">
    <property type="nucleotide sequence ID" value="NZ_CP151657.1"/>
</dbReference>
<evidence type="ECO:0000313" key="2">
    <source>
        <dbReference type="EMBL" id="WZP15521.1"/>
    </source>
</evidence>
<organism evidence="2 3">
    <name type="scientific">Arthrobacter citreus</name>
    <dbReference type="NCBI Taxonomy" id="1670"/>
    <lineage>
        <taxon>Bacteria</taxon>
        <taxon>Bacillati</taxon>
        <taxon>Actinomycetota</taxon>
        <taxon>Actinomycetes</taxon>
        <taxon>Micrococcales</taxon>
        <taxon>Micrococcaceae</taxon>
        <taxon>Arthrobacter</taxon>
    </lineage>
</organism>